<feature type="domain" description="Outer membrane protein beta-barrel" evidence="2">
    <location>
        <begin position="287"/>
        <end position="632"/>
    </location>
</feature>
<dbReference type="AlphaFoldDB" id="A0A173U836"/>
<feature type="signal peptide" evidence="1">
    <location>
        <begin position="1"/>
        <end position="19"/>
    </location>
</feature>
<protein>
    <recommendedName>
        <fullName evidence="2">Outer membrane protein beta-barrel domain-containing protein</fullName>
    </recommendedName>
</protein>
<feature type="chain" id="PRO_5008012850" description="Outer membrane protein beta-barrel domain-containing protein" evidence="1">
    <location>
        <begin position="20"/>
        <end position="689"/>
    </location>
</feature>
<evidence type="ECO:0000259" key="2">
    <source>
        <dbReference type="Pfam" id="PF14905"/>
    </source>
</evidence>
<sequence>MRRQVLFVGLICVAFLVNAQEEKTIDLDEVTIQASSIIRKKDRQLIFPSKDQVRRSMDGLDLTRRMSLPRLWVDPNTKSISMANGNVQLRINGVLASSLEVAALSPEDIKRVEYHDNPGLRYGEGIDIVLDYITIKRTSGGNLGVDLSHQLNTFWMADYIYGKYNRGRSEFSLSSFANGHRYKEAWQDRTEIFHTPDGTFQRTQEGIPGRDYEMYWTTTANYNYTKDDDYFLNAKLNFYYYDYPHNYSDALLRNSESMATTHLIDNNKSLNTRPSLDLYYFRKLPRKQSLAVNVVGTYSNTDSRHTYREELESIPLTDIYTKVDGKRYSVIGEGIYEKELETGRISAGLKHTQAYTDNVYSGSGDYTTHMTESESYMYAQYVETWKKLVYNVGLGASRNYLSQENVDSYNRWYFRPQVTLTYTINEVLSARYRYNLRNVNPSLSELSNVEQWIDSLQVRRGNPGLSPFLYHNNAVEFHVNTAKVKAGFTFSYQYQPRMVMEETLYDASRGLFIRTYDNQRSFHRFTPELYLNYSPFGDYLRMNISGGLNHFQSNGNSYSHTYTDPFYVISLNSDVKNFNFNLLIYKRSYSFSGETSREADRFNRLGIGYRIGKVQLSASFSTQFTSSARYRSKNHSAIAPYVTDQRFGDIYPGFEIGFSYHLDFGRKYKSVDRKLYNSDNESGILDSRK</sequence>
<keyword evidence="1" id="KW-0732">Signal</keyword>
<organism evidence="3 4">
    <name type="scientific">Parabacteroides distasonis</name>
    <dbReference type="NCBI Taxonomy" id="823"/>
    <lineage>
        <taxon>Bacteria</taxon>
        <taxon>Pseudomonadati</taxon>
        <taxon>Bacteroidota</taxon>
        <taxon>Bacteroidia</taxon>
        <taxon>Bacteroidales</taxon>
        <taxon>Tannerellaceae</taxon>
        <taxon>Parabacteroides</taxon>
    </lineage>
</organism>
<dbReference type="Pfam" id="PF14905">
    <property type="entry name" value="OMP_b-brl_3"/>
    <property type="match status" value="1"/>
</dbReference>
<dbReference type="InterPro" id="IPR041700">
    <property type="entry name" value="OMP_b-brl_3"/>
</dbReference>
<dbReference type="Proteomes" id="UP000095591">
    <property type="component" value="Unassembled WGS sequence"/>
</dbReference>
<dbReference type="RefSeq" id="WP_057319303.1">
    <property type="nucleotide sequence ID" value="NZ_CYXP01000004.1"/>
</dbReference>
<evidence type="ECO:0000313" key="4">
    <source>
        <dbReference type="Proteomes" id="UP000095591"/>
    </source>
</evidence>
<proteinExistence type="predicted"/>
<gene>
    <name evidence="3" type="ORF">ERS852429_01971</name>
</gene>
<dbReference type="SUPFAM" id="SSF56935">
    <property type="entry name" value="Porins"/>
    <property type="match status" value="1"/>
</dbReference>
<dbReference type="EMBL" id="CYXP01000004">
    <property type="protein sequence ID" value="CUN10909.1"/>
    <property type="molecule type" value="Genomic_DNA"/>
</dbReference>
<evidence type="ECO:0000256" key="1">
    <source>
        <dbReference type="SAM" id="SignalP"/>
    </source>
</evidence>
<accession>A0A173U836</accession>
<reference evidence="3 4" key="1">
    <citation type="submission" date="2015-09" db="EMBL/GenBank/DDBJ databases">
        <authorList>
            <consortium name="Pathogen Informatics"/>
        </authorList>
    </citation>
    <scope>NUCLEOTIDE SEQUENCE [LARGE SCALE GENOMIC DNA]</scope>
    <source>
        <strain evidence="3 4">2789STDY5608872</strain>
    </source>
</reference>
<evidence type="ECO:0000313" key="3">
    <source>
        <dbReference type="EMBL" id="CUN10909.1"/>
    </source>
</evidence>
<name>A0A173U836_PARDI</name>